<accession>A0A8H5BAE1</accession>
<dbReference type="AlphaFoldDB" id="A0A8H5BAE1"/>
<name>A0A8H5BAE1_9AGAR</name>
<evidence type="ECO:0000256" key="3">
    <source>
        <dbReference type="ARBA" id="ARBA00022737"/>
    </source>
</evidence>
<dbReference type="GO" id="GO:0048471">
    <property type="term" value="C:perinuclear region of cytoplasm"/>
    <property type="evidence" value="ECO:0007669"/>
    <property type="project" value="TreeGrafter"/>
</dbReference>
<dbReference type="PANTHER" id="PTHR24113">
    <property type="entry name" value="RAN GTPASE-ACTIVATING PROTEIN 1"/>
    <property type="match status" value="1"/>
</dbReference>
<keyword evidence="3" id="KW-0677">Repeat</keyword>
<dbReference type="GO" id="GO:0005096">
    <property type="term" value="F:GTPase activator activity"/>
    <property type="evidence" value="ECO:0007669"/>
    <property type="project" value="UniProtKB-KW"/>
</dbReference>
<reference evidence="4 5" key="1">
    <citation type="journal article" date="2020" name="ISME J.">
        <title>Uncovering the hidden diversity of litter-decomposition mechanisms in mushroom-forming fungi.</title>
        <authorList>
            <person name="Floudas D."/>
            <person name="Bentzer J."/>
            <person name="Ahren D."/>
            <person name="Johansson T."/>
            <person name="Persson P."/>
            <person name="Tunlid A."/>
        </authorList>
    </citation>
    <scope>NUCLEOTIDE SEQUENCE [LARGE SCALE GENOMIC DNA]</scope>
    <source>
        <strain evidence="4 5">CBS 101986</strain>
    </source>
</reference>
<dbReference type="InterPro" id="IPR032675">
    <property type="entry name" value="LRR_dom_sf"/>
</dbReference>
<gene>
    <name evidence="4" type="ORF">D9619_008816</name>
</gene>
<sequence length="707" mass="77966">MNHTKFQADDPIRDLVSSLERDPNLNVCLVSHKSLYDEGCVQFFGWLSTGVLSGTLHTTTATPGLTRNEEQPPKPFPRSLDSLGLGGVHMGNKGFKALVSWLHTLHEPLFPLTKLNLRANGIEGDAQTCDQFKQALLSLLPGLPCRAYLHLSMTDLDLTYARTLAAFISRGCKLVELHASSNDMGLELYSNINGHETDDQDHSGLEDEWGGWLTLQASMKTILTRNVFSKRQTAREALSLLKYSRLMLQPLSPPETVSSCTECECIPTVLQNTASPSNSLFHGLPVEIQLAILSQLAPTLSTQQRLKVFTYATDHRILNGISHTSSATPVWASDKEKPTRPFPRSLDSLELWDVHMGDEGFQALIDWLKALHEPLVHLTKLSLRANYIRGDAQLATDFVSASPQLSSLVLSSNPLSPEFKRTLFSLLPELPCLAALHLSMTGLDSTDARALAAYITRGCKLVELHASSNNMGYKGVRALARAVQHCWTMEKMDVYGNDIEADEQDDSESDDEWGGWQTLRADVKNIVARNVFLKSQTAREALTLLKYSRLMLQPLPSPETASSCTDCDCVPVTPQNTQSPPSTSPLHALPVEIQLAILSQLAPTLSTQQRLRVFAFATDMRTLPSLRLCLPASKSSVTQCLPDPGSLAFPSQMTGKRFGSLRRDTTNANIHTCGDGNCMGNKSVLCKRKTDRQKWLVQIGCDSYDPN</sequence>
<dbReference type="Gene3D" id="3.80.10.10">
    <property type="entry name" value="Ribonuclease Inhibitor"/>
    <property type="match status" value="2"/>
</dbReference>
<proteinExistence type="predicted"/>
<dbReference type="GO" id="GO:0031267">
    <property type="term" value="F:small GTPase binding"/>
    <property type="evidence" value="ECO:0007669"/>
    <property type="project" value="TreeGrafter"/>
</dbReference>
<dbReference type="OrthoDB" id="120976at2759"/>
<evidence type="ECO:0000313" key="4">
    <source>
        <dbReference type="EMBL" id="KAF5319626.1"/>
    </source>
</evidence>
<evidence type="ECO:0008006" key="6">
    <source>
        <dbReference type="Google" id="ProtNLM"/>
    </source>
</evidence>
<evidence type="ECO:0000313" key="5">
    <source>
        <dbReference type="Proteomes" id="UP000567179"/>
    </source>
</evidence>
<keyword evidence="5" id="KW-1185">Reference proteome</keyword>
<dbReference type="EMBL" id="JAACJJ010000029">
    <property type="protein sequence ID" value="KAF5319626.1"/>
    <property type="molecule type" value="Genomic_DNA"/>
</dbReference>
<comment type="caution">
    <text evidence="4">The sequence shown here is derived from an EMBL/GenBank/DDBJ whole genome shotgun (WGS) entry which is preliminary data.</text>
</comment>
<keyword evidence="1" id="KW-0343">GTPase activation</keyword>
<dbReference type="InterPro" id="IPR027038">
    <property type="entry name" value="RanGap"/>
</dbReference>
<protein>
    <recommendedName>
        <fullName evidence="6">F-box domain-containing protein</fullName>
    </recommendedName>
</protein>
<dbReference type="PANTHER" id="PTHR24113:SF12">
    <property type="entry name" value="RAN GTPASE-ACTIVATING PROTEIN 1"/>
    <property type="match status" value="1"/>
</dbReference>
<dbReference type="GO" id="GO:0005634">
    <property type="term" value="C:nucleus"/>
    <property type="evidence" value="ECO:0007669"/>
    <property type="project" value="TreeGrafter"/>
</dbReference>
<dbReference type="GO" id="GO:0006913">
    <property type="term" value="P:nucleocytoplasmic transport"/>
    <property type="evidence" value="ECO:0007669"/>
    <property type="project" value="TreeGrafter"/>
</dbReference>
<dbReference type="Proteomes" id="UP000567179">
    <property type="component" value="Unassembled WGS sequence"/>
</dbReference>
<evidence type="ECO:0000256" key="1">
    <source>
        <dbReference type="ARBA" id="ARBA00022468"/>
    </source>
</evidence>
<organism evidence="4 5">
    <name type="scientific">Psilocybe cf. subviscida</name>
    <dbReference type="NCBI Taxonomy" id="2480587"/>
    <lineage>
        <taxon>Eukaryota</taxon>
        <taxon>Fungi</taxon>
        <taxon>Dikarya</taxon>
        <taxon>Basidiomycota</taxon>
        <taxon>Agaricomycotina</taxon>
        <taxon>Agaricomycetes</taxon>
        <taxon>Agaricomycetidae</taxon>
        <taxon>Agaricales</taxon>
        <taxon>Agaricineae</taxon>
        <taxon>Strophariaceae</taxon>
        <taxon>Psilocybe</taxon>
    </lineage>
</organism>
<evidence type="ECO:0000256" key="2">
    <source>
        <dbReference type="ARBA" id="ARBA00022614"/>
    </source>
</evidence>
<dbReference type="GO" id="GO:0005829">
    <property type="term" value="C:cytosol"/>
    <property type="evidence" value="ECO:0007669"/>
    <property type="project" value="TreeGrafter"/>
</dbReference>
<dbReference type="SUPFAM" id="SSF52047">
    <property type="entry name" value="RNI-like"/>
    <property type="match status" value="1"/>
</dbReference>
<keyword evidence="2" id="KW-0433">Leucine-rich repeat</keyword>